<dbReference type="GO" id="GO:0048472">
    <property type="term" value="F:threonine-phosphate decarboxylase activity"/>
    <property type="evidence" value="ECO:0007669"/>
    <property type="project" value="InterPro"/>
</dbReference>
<evidence type="ECO:0000256" key="5">
    <source>
        <dbReference type="ARBA" id="ARBA00022573"/>
    </source>
</evidence>
<dbReference type="Proteomes" id="UP000008315">
    <property type="component" value="Chromosome"/>
</dbReference>
<evidence type="ECO:0000256" key="3">
    <source>
        <dbReference type="ARBA" id="ARBA00006263"/>
    </source>
</evidence>
<dbReference type="RefSeq" id="WP_014147451.1">
    <property type="nucleotide sequence ID" value="NC_016112.1"/>
</dbReference>
<dbReference type="KEGG" id="mah:MEALZ_0956"/>
<keyword evidence="8 9" id="KW-0472">Membrane</keyword>
<dbReference type="PATRIC" id="fig|271065.3.peg.978"/>
<dbReference type="EMBL" id="FO082060">
    <property type="protein sequence ID" value="CCE22650.1"/>
    <property type="molecule type" value="Genomic_DNA"/>
</dbReference>
<dbReference type="NCBIfam" id="TIGR00380">
    <property type="entry name" value="cobal_cbiB"/>
    <property type="match status" value="1"/>
</dbReference>
<dbReference type="PANTHER" id="PTHR34308">
    <property type="entry name" value="COBALAMIN BIOSYNTHESIS PROTEIN CBIB"/>
    <property type="match status" value="1"/>
</dbReference>
<keyword evidence="11" id="KW-1185">Reference proteome</keyword>
<evidence type="ECO:0000256" key="8">
    <source>
        <dbReference type="ARBA" id="ARBA00023136"/>
    </source>
</evidence>
<evidence type="ECO:0000256" key="9">
    <source>
        <dbReference type="HAMAP-Rule" id="MF_00024"/>
    </source>
</evidence>
<reference evidence="11" key="1">
    <citation type="journal article" date="2012" name="J. Bacteriol.">
        <title>Genome sequence of the haloalkaliphilic methanotrophic bacterium Methylomicrobium alcaliphilum 20Z.</title>
        <authorList>
            <person name="Vuilleumier S."/>
            <person name="Khmelenina V.N."/>
            <person name="Bringel F."/>
            <person name="Reshetnikov A.S."/>
            <person name="Lajus A."/>
            <person name="Mangenot S."/>
            <person name="Rouy Z."/>
            <person name="Op den Camp H.J."/>
            <person name="Jetten M.S."/>
            <person name="Dispirito A.A."/>
            <person name="Dunfield P."/>
            <person name="Klotz M.G."/>
            <person name="Semrau J.D."/>
            <person name="Stein L.Y."/>
            <person name="Barbe V."/>
            <person name="Medigue C."/>
            <person name="Trotsenko Y.A."/>
            <person name="Kalyuzhnaya M.G."/>
        </authorList>
    </citation>
    <scope>NUCLEOTIDE SEQUENCE [LARGE SCALE GENOMIC DNA]</scope>
    <source>
        <strain evidence="11">DSM 19304 / NCIMB 14124 / VKM B-2133 / 20Z</strain>
    </source>
</reference>
<evidence type="ECO:0000313" key="10">
    <source>
        <dbReference type="EMBL" id="CCE22650.1"/>
    </source>
</evidence>
<keyword evidence="5 9" id="KW-0169">Cobalamin biosynthesis</keyword>
<dbReference type="HAMAP" id="MF_00024">
    <property type="entry name" value="CobD_CbiB"/>
    <property type="match status" value="1"/>
</dbReference>
<dbReference type="Pfam" id="PF03186">
    <property type="entry name" value="CobD_Cbib"/>
    <property type="match status" value="1"/>
</dbReference>
<comment type="function">
    <text evidence="9">Converts cobyric acid to cobinamide by the addition of aminopropanol on the F carboxylic group.</text>
</comment>
<keyword evidence="4 9" id="KW-1003">Cell membrane</keyword>
<dbReference type="GO" id="GO:0009236">
    <property type="term" value="P:cobalamin biosynthetic process"/>
    <property type="evidence" value="ECO:0007669"/>
    <property type="project" value="UniProtKB-UniRule"/>
</dbReference>
<dbReference type="GO" id="GO:0005886">
    <property type="term" value="C:plasma membrane"/>
    <property type="evidence" value="ECO:0007669"/>
    <property type="project" value="UniProtKB-SubCell"/>
</dbReference>
<evidence type="ECO:0000313" key="11">
    <source>
        <dbReference type="Proteomes" id="UP000008315"/>
    </source>
</evidence>
<sequence>MFELAALAYLIDLRFGEFRTTHPVVLMGRFIEGYEGRYYRDNIRSGAILIASLLTLTLIVSLSIVYACQQLPYWLALPVLAVIASMGLAMHMLHASVSELLTSKQPRQALRYLVSRDTETMSDSEVYKAAIETWAENLSDGVIAPLFYLVLFGLPGLAVYKAVNTLDSMIAYKTDRYLHFGRVAAKLDDLANFIPARLTALLIILVSSDKKRAWQCLWRDADKLESPNAGRPIAAMAGALGVALGGDAMYHGRLKTKPALGDAIVPVTKTTLSKALSMKTPIDFTILGLLAVGFLLS</sequence>
<dbReference type="GO" id="GO:0015420">
    <property type="term" value="F:ABC-type vitamin B12 transporter activity"/>
    <property type="evidence" value="ECO:0007669"/>
    <property type="project" value="UniProtKB-UniRule"/>
</dbReference>
<name>G4T3V1_META2</name>
<comment type="caution">
    <text evidence="9">Lacks conserved residue(s) required for the propagation of feature annotation.</text>
</comment>
<evidence type="ECO:0000256" key="6">
    <source>
        <dbReference type="ARBA" id="ARBA00022692"/>
    </source>
</evidence>
<comment type="similarity">
    <text evidence="3 9">Belongs to the CobD/CbiB family.</text>
</comment>
<comment type="subcellular location">
    <subcellularLocation>
        <location evidence="1 9">Cell membrane</location>
        <topology evidence="1 9">Multi-pass membrane protein</topology>
    </subcellularLocation>
</comment>
<organism evidence="10 11">
    <name type="scientific">Methylotuvimicrobium alcaliphilum (strain DSM 19304 / NCIMB 14124 / VKM B-2133 / 20Z)</name>
    <name type="common">Methylomicrobium alcaliphilum</name>
    <dbReference type="NCBI Taxonomy" id="1091494"/>
    <lineage>
        <taxon>Bacteria</taxon>
        <taxon>Pseudomonadati</taxon>
        <taxon>Pseudomonadota</taxon>
        <taxon>Gammaproteobacteria</taxon>
        <taxon>Methylococcales</taxon>
        <taxon>Methylococcaceae</taxon>
        <taxon>Methylotuvimicrobium</taxon>
    </lineage>
</organism>
<evidence type="ECO:0000256" key="1">
    <source>
        <dbReference type="ARBA" id="ARBA00004651"/>
    </source>
</evidence>
<dbReference type="UniPathway" id="UPA00148"/>
<dbReference type="STRING" id="1091494.MEALZ_0956"/>
<gene>
    <name evidence="9 10" type="primary">cobD</name>
    <name evidence="10" type="ordered locus">MEALZ_0956</name>
</gene>
<proteinExistence type="inferred from homology"/>
<keyword evidence="7 9" id="KW-1133">Transmembrane helix</keyword>
<protein>
    <recommendedName>
        <fullName evidence="9">Cobalamin biosynthesis protein CobD</fullName>
    </recommendedName>
</protein>
<feature type="transmembrane region" description="Helical" evidence="9">
    <location>
        <begin position="46"/>
        <end position="66"/>
    </location>
</feature>
<evidence type="ECO:0000256" key="2">
    <source>
        <dbReference type="ARBA" id="ARBA00004953"/>
    </source>
</evidence>
<keyword evidence="6 9" id="KW-0812">Transmembrane</keyword>
<dbReference type="PANTHER" id="PTHR34308:SF1">
    <property type="entry name" value="COBALAMIN BIOSYNTHESIS PROTEIN CBIB"/>
    <property type="match status" value="1"/>
</dbReference>
<dbReference type="InterPro" id="IPR004485">
    <property type="entry name" value="Cobalamin_biosynth_CobD/CbiB"/>
</dbReference>
<evidence type="ECO:0000256" key="7">
    <source>
        <dbReference type="ARBA" id="ARBA00022989"/>
    </source>
</evidence>
<dbReference type="HOGENOM" id="CLU_054212_0_1_6"/>
<evidence type="ECO:0000256" key="4">
    <source>
        <dbReference type="ARBA" id="ARBA00022475"/>
    </source>
</evidence>
<dbReference type="AlphaFoldDB" id="G4T3V1"/>
<comment type="pathway">
    <text evidence="2 9">Cofactor biosynthesis; adenosylcobalamin biosynthesis.</text>
</comment>
<feature type="transmembrane region" description="Helical" evidence="9">
    <location>
        <begin position="142"/>
        <end position="163"/>
    </location>
</feature>
<accession>G4T3V1</accession>
<feature type="transmembrane region" description="Helical" evidence="9">
    <location>
        <begin position="73"/>
        <end position="93"/>
    </location>
</feature>